<evidence type="ECO:0000313" key="2">
    <source>
        <dbReference type="EMBL" id="KMT64808.1"/>
    </source>
</evidence>
<gene>
    <name evidence="2" type="ORF">XM47_12205</name>
</gene>
<organism evidence="2 3">
    <name type="scientific">Catenovulum maritimum</name>
    <dbReference type="NCBI Taxonomy" id="1513271"/>
    <lineage>
        <taxon>Bacteria</taxon>
        <taxon>Pseudomonadati</taxon>
        <taxon>Pseudomonadota</taxon>
        <taxon>Gammaproteobacteria</taxon>
        <taxon>Alteromonadales</taxon>
        <taxon>Alteromonadaceae</taxon>
        <taxon>Catenovulum</taxon>
    </lineage>
</organism>
<proteinExistence type="predicted"/>
<dbReference type="Proteomes" id="UP000037600">
    <property type="component" value="Unassembled WGS sequence"/>
</dbReference>
<feature type="signal peptide" evidence="1">
    <location>
        <begin position="1"/>
        <end position="28"/>
    </location>
</feature>
<dbReference type="STRING" id="1513271.XM47_12205"/>
<accession>A0A0J8GVV9</accession>
<keyword evidence="1" id="KW-0732">Signal</keyword>
<evidence type="ECO:0000313" key="3">
    <source>
        <dbReference type="Proteomes" id="UP000037600"/>
    </source>
</evidence>
<sequence>MKCPNVLVKLLKVTALVTATILASKSFALDIRIPKVSDSAHFHKVELLKIVAKHAPEHNINLIEIKVGNRRQQISMIDVGNLDLIWAPKSDELEQEMKAVTIPLDQDVLGVTGLIVRKSDVNRFNTLTDIKQLKAYKAGVQKASVTRGILEANSFNAVSTLRGNFAHMLDGGRFDYYLAPIFKAQKVVDKWSTRDNITNVVVHPNVLLKLPLTSYFYVKKDNVKLANIVETALLKAIESGDFDALLKQSSEYKSAEVYMKNQNQRIFDVTASI</sequence>
<protein>
    <submittedName>
        <fullName evidence="2">Uncharacterized protein</fullName>
    </submittedName>
</protein>
<dbReference type="EMBL" id="LAZL01000020">
    <property type="protein sequence ID" value="KMT64808.1"/>
    <property type="molecule type" value="Genomic_DNA"/>
</dbReference>
<feature type="chain" id="PRO_5005299041" evidence="1">
    <location>
        <begin position="29"/>
        <end position="273"/>
    </location>
</feature>
<name>A0A0J8GVV9_9ALTE</name>
<comment type="caution">
    <text evidence="2">The sequence shown here is derived from an EMBL/GenBank/DDBJ whole genome shotgun (WGS) entry which is preliminary data.</text>
</comment>
<evidence type="ECO:0000256" key="1">
    <source>
        <dbReference type="SAM" id="SignalP"/>
    </source>
</evidence>
<dbReference type="Gene3D" id="3.40.190.10">
    <property type="entry name" value="Periplasmic binding protein-like II"/>
    <property type="match status" value="2"/>
</dbReference>
<dbReference type="OrthoDB" id="6381786at2"/>
<dbReference type="SUPFAM" id="SSF53850">
    <property type="entry name" value="Periplasmic binding protein-like II"/>
    <property type="match status" value="1"/>
</dbReference>
<dbReference type="AlphaFoldDB" id="A0A0J8GVV9"/>
<dbReference type="RefSeq" id="WP_048692879.1">
    <property type="nucleotide sequence ID" value="NZ_KQ130493.1"/>
</dbReference>
<keyword evidence="3" id="KW-1185">Reference proteome</keyword>
<reference evidence="2 3" key="1">
    <citation type="submission" date="2015-04" db="EMBL/GenBank/DDBJ databases">
        <title>Draft Genome Sequence of the Novel Agar-Digesting Marine Bacterium Q1.</title>
        <authorList>
            <person name="Li Y."/>
            <person name="Li D."/>
            <person name="Chen G."/>
            <person name="Du Z."/>
        </authorList>
    </citation>
    <scope>NUCLEOTIDE SEQUENCE [LARGE SCALE GENOMIC DNA]</scope>
    <source>
        <strain evidence="2 3">Q1</strain>
    </source>
</reference>